<feature type="binding site" evidence="7">
    <location>
        <position position="281"/>
    </location>
    <ligand>
        <name>substrate</name>
    </ligand>
</feature>
<evidence type="ECO:0000313" key="11">
    <source>
        <dbReference type="Proteomes" id="UP000652847"/>
    </source>
</evidence>
<dbReference type="SUPFAM" id="SSF51338">
    <property type="entry name" value="Composite domain of metallo-dependent hydrolases"/>
    <property type="match status" value="1"/>
</dbReference>
<dbReference type="EMBL" id="JACOOT010000026">
    <property type="protein sequence ID" value="MBC5651729.1"/>
    <property type="molecule type" value="Genomic_DNA"/>
</dbReference>
<dbReference type="InterPro" id="IPR011059">
    <property type="entry name" value="Metal-dep_hydrolase_composite"/>
</dbReference>
<sequence>MGILIQGGRVVDAASQMDKIADVYLDGCVIQEIGEKLKVKDKDDRIIDARGMVVMPGLVDLHVHFRDPGQTEKEDIESGSKAAARGGVTTVVAMPNTTPVIDCPDRANYVKNKAAQVSPIHVLQAGAMTKGELGCELSDIAGMAAAGVPVLSEDGKSVMKASLCKQAMEEAVKAGLPIFDHCEDMTLRGDGCMNDDENAKRLGLPGICNSTEDTIAARDSLLAIETGAKLHLCHCSTRGVAIMMKMLKEEGIQNVTAEVCPHHFILTSDDIERDDPNYKMNPPLRTRKDVDALIEGLKEGYIQVISTDHAPHTQKDKTGSMRTAAFGIVGIETSFALSYTALVETGVLTLSQLVEKMSYNPAKILNLPCGTLQEGHPADVVIADIKHPYTIHKADFVSKGKNTPFEGKEVKGKILYTICDGKVVYTDPSAVK</sequence>
<feature type="domain" description="Amidohydrolase 3" evidence="8">
    <location>
        <begin position="297"/>
        <end position="425"/>
    </location>
</feature>
<dbReference type="GO" id="GO:0004038">
    <property type="term" value="F:allantoinase activity"/>
    <property type="evidence" value="ECO:0007669"/>
    <property type="project" value="TreeGrafter"/>
</dbReference>
<dbReference type="NCBIfam" id="TIGR00857">
    <property type="entry name" value="pyrC_multi"/>
    <property type="match status" value="1"/>
</dbReference>
<keyword evidence="6 7" id="KW-0665">Pyrimidine biosynthesis</keyword>
<dbReference type="GO" id="GO:0005737">
    <property type="term" value="C:cytoplasm"/>
    <property type="evidence" value="ECO:0007669"/>
    <property type="project" value="TreeGrafter"/>
</dbReference>
<dbReference type="InterPro" id="IPR024403">
    <property type="entry name" value="DHOase_cat"/>
</dbReference>
<dbReference type="GO" id="GO:0006145">
    <property type="term" value="P:purine nucleobase catabolic process"/>
    <property type="evidence" value="ECO:0007669"/>
    <property type="project" value="TreeGrafter"/>
</dbReference>
<comment type="pathway">
    <text evidence="7">Pyrimidine metabolism; UMP biosynthesis via de novo pathway; (S)-dihydroorotate from bicarbonate: step 3/3.</text>
</comment>
<dbReference type="EC" id="3.5.2.3" evidence="7"/>
<feature type="binding site" evidence="7">
    <location>
        <position position="154"/>
    </location>
    <ligand>
        <name>Zn(2+)</name>
        <dbReference type="ChEBI" id="CHEBI:29105"/>
        <label>2</label>
    </ligand>
</feature>
<evidence type="ECO:0000259" key="8">
    <source>
        <dbReference type="Pfam" id="PF07969"/>
    </source>
</evidence>
<protein>
    <recommendedName>
        <fullName evidence="7">Dihydroorotase</fullName>
        <shortName evidence="7">DHOase</shortName>
        <ecNumber evidence="7">3.5.2.3</ecNumber>
    </recommendedName>
</protein>
<dbReference type="SUPFAM" id="SSF51556">
    <property type="entry name" value="Metallo-dependent hydrolases"/>
    <property type="match status" value="1"/>
</dbReference>
<keyword evidence="4 7" id="KW-0378">Hydrolase</keyword>
<accession>A0A8I0AAP2</accession>
<evidence type="ECO:0000256" key="3">
    <source>
        <dbReference type="ARBA" id="ARBA00022723"/>
    </source>
</evidence>
<dbReference type="InterPro" id="IPR050138">
    <property type="entry name" value="DHOase/Allantoinase_Hydrolase"/>
</dbReference>
<evidence type="ECO:0000256" key="7">
    <source>
        <dbReference type="HAMAP-Rule" id="MF_00220"/>
    </source>
</evidence>
<keyword evidence="11" id="KW-1185">Reference proteome</keyword>
<dbReference type="Pfam" id="PF07969">
    <property type="entry name" value="Amidohydro_3"/>
    <property type="match status" value="1"/>
</dbReference>
<dbReference type="GO" id="GO:0004151">
    <property type="term" value="F:dihydroorotase activity"/>
    <property type="evidence" value="ECO:0007669"/>
    <property type="project" value="UniProtKB-UniRule"/>
</dbReference>
<dbReference type="Proteomes" id="UP000652847">
    <property type="component" value="Unassembled WGS sequence"/>
</dbReference>
<feature type="binding site" evidence="7">
    <location>
        <position position="308"/>
    </location>
    <ligand>
        <name>Zn(2+)</name>
        <dbReference type="ChEBI" id="CHEBI:29105"/>
        <label>1</label>
    </ligand>
</feature>
<evidence type="ECO:0000256" key="1">
    <source>
        <dbReference type="ARBA" id="ARBA00002368"/>
    </source>
</evidence>
<dbReference type="UniPathway" id="UPA00070">
    <property type="reaction ID" value="UER00117"/>
</dbReference>
<evidence type="ECO:0000259" key="9">
    <source>
        <dbReference type="Pfam" id="PF12890"/>
    </source>
</evidence>
<dbReference type="HAMAP" id="MF_00220_B">
    <property type="entry name" value="PyrC_classI_B"/>
    <property type="match status" value="1"/>
</dbReference>
<evidence type="ECO:0000256" key="6">
    <source>
        <dbReference type="ARBA" id="ARBA00022975"/>
    </source>
</evidence>
<dbReference type="InterPro" id="IPR004722">
    <property type="entry name" value="DHOase"/>
</dbReference>
<evidence type="ECO:0000256" key="4">
    <source>
        <dbReference type="ARBA" id="ARBA00022801"/>
    </source>
</evidence>
<feature type="binding site" evidence="7">
    <location>
        <position position="64"/>
    </location>
    <ligand>
        <name>Zn(2+)</name>
        <dbReference type="ChEBI" id="CHEBI:29105"/>
        <label>1</label>
    </ligand>
</feature>
<evidence type="ECO:0000313" key="10">
    <source>
        <dbReference type="EMBL" id="MBC5651729.1"/>
    </source>
</evidence>
<comment type="similarity">
    <text evidence="2 7">Belongs to the metallo-dependent hydrolases superfamily. DHOase family. Class I DHOase subfamily.</text>
</comment>
<dbReference type="InterPro" id="IPR013108">
    <property type="entry name" value="Amidohydro_3"/>
</dbReference>
<dbReference type="InterPro" id="IPR032466">
    <property type="entry name" value="Metal_Hydrolase"/>
</dbReference>
<feature type="binding site" evidence="7">
    <location>
        <begin position="326"/>
        <end position="327"/>
    </location>
    <ligand>
        <name>substrate</name>
    </ligand>
</feature>
<evidence type="ECO:0000256" key="2">
    <source>
        <dbReference type="ARBA" id="ARBA00010286"/>
    </source>
</evidence>
<dbReference type="GO" id="GO:0044205">
    <property type="term" value="P:'de novo' UMP biosynthetic process"/>
    <property type="evidence" value="ECO:0007669"/>
    <property type="project" value="UniProtKB-UniRule"/>
</dbReference>
<dbReference type="Gene3D" id="2.30.40.10">
    <property type="entry name" value="Urease, subunit C, domain 1"/>
    <property type="match status" value="1"/>
</dbReference>
<dbReference type="AlphaFoldDB" id="A0A8I0AAP2"/>
<feature type="domain" description="Dihydroorotase catalytic" evidence="9">
    <location>
        <begin position="51"/>
        <end position="238"/>
    </location>
</feature>
<dbReference type="GO" id="GO:0008270">
    <property type="term" value="F:zinc ion binding"/>
    <property type="evidence" value="ECO:0007669"/>
    <property type="project" value="UniProtKB-UniRule"/>
</dbReference>
<dbReference type="PROSITE" id="PS00483">
    <property type="entry name" value="DIHYDROOROTASE_2"/>
    <property type="match status" value="1"/>
</dbReference>
<name>A0A8I0AAP2_9FIRM</name>
<keyword evidence="3 7" id="KW-0479">Metal-binding</keyword>
<feature type="active site" evidence="7">
    <location>
        <position position="308"/>
    </location>
</feature>
<evidence type="ECO:0000256" key="5">
    <source>
        <dbReference type="ARBA" id="ARBA00022833"/>
    </source>
</evidence>
<feature type="binding site" evidence="7">
    <location>
        <position position="154"/>
    </location>
    <ligand>
        <name>Zn(2+)</name>
        <dbReference type="ChEBI" id="CHEBI:29105"/>
        <label>1</label>
    </ligand>
</feature>
<feature type="binding site" evidence="7">
    <location>
        <position position="312"/>
    </location>
    <ligand>
        <name>substrate</name>
    </ligand>
</feature>
<gene>
    <name evidence="7" type="primary">pyrC</name>
    <name evidence="10" type="ORF">H8S54_11545</name>
</gene>
<feature type="binding site" evidence="7">
    <location>
        <position position="96"/>
    </location>
    <ligand>
        <name>substrate</name>
    </ligand>
</feature>
<comment type="catalytic activity">
    <reaction evidence="7">
        <text>(S)-dihydroorotate + H2O = N-carbamoyl-L-aspartate + H(+)</text>
        <dbReference type="Rhea" id="RHEA:24296"/>
        <dbReference type="ChEBI" id="CHEBI:15377"/>
        <dbReference type="ChEBI" id="CHEBI:15378"/>
        <dbReference type="ChEBI" id="CHEBI:30864"/>
        <dbReference type="ChEBI" id="CHEBI:32814"/>
        <dbReference type="EC" id="3.5.2.3"/>
    </reaction>
</comment>
<keyword evidence="5 7" id="KW-0862">Zinc</keyword>
<feature type="binding site" evidence="7">
    <location>
        <position position="234"/>
    </location>
    <ligand>
        <name>Zn(2+)</name>
        <dbReference type="ChEBI" id="CHEBI:29105"/>
        <label>2</label>
    </ligand>
</feature>
<feature type="binding site" evidence="7">
    <location>
        <position position="181"/>
    </location>
    <ligand>
        <name>Zn(2+)</name>
        <dbReference type="ChEBI" id="CHEBI:29105"/>
        <label>2</label>
    </ligand>
</feature>
<feature type="binding site" evidence="7">
    <location>
        <position position="62"/>
    </location>
    <ligand>
        <name>Zn(2+)</name>
        <dbReference type="ChEBI" id="CHEBI:29105"/>
        <label>1</label>
    </ligand>
</feature>
<dbReference type="PANTHER" id="PTHR43668">
    <property type="entry name" value="ALLANTOINASE"/>
    <property type="match status" value="1"/>
</dbReference>
<dbReference type="RefSeq" id="WP_021925395.1">
    <property type="nucleotide sequence ID" value="NZ_JACOOT010000026.1"/>
</dbReference>
<dbReference type="PANTHER" id="PTHR43668:SF2">
    <property type="entry name" value="ALLANTOINASE"/>
    <property type="match status" value="1"/>
</dbReference>
<comment type="function">
    <text evidence="1 7">Catalyzes the reversible cyclization of carbamoyl aspartate to dihydroorotate.</text>
</comment>
<proteinExistence type="inferred from homology"/>
<dbReference type="InterPro" id="IPR002195">
    <property type="entry name" value="Dihydroorotase_CS"/>
</dbReference>
<organism evidence="10 11">
    <name type="scientific">Blautia segnis</name>
    <dbReference type="NCBI Taxonomy" id="2763030"/>
    <lineage>
        <taxon>Bacteria</taxon>
        <taxon>Bacillati</taxon>
        <taxon>Bacillota</taxon>
        <taxon>Clostridia</taxon>
        <taxon>Lachnospirales</taxon>
        <taxon>Lachnospiraceae</taxon>
        <taxon>Blautia</taxon>
    </lineage>
</organism>
<reference evidence="10 11" key="1">
    <citation type="submission" date="2020-08" db="EMBL/GenBank/DDBJ databases">
        <title>Genome public.</title>
        <authorList>
            <person name="Liu C."/>
            <person name="Sun Q."/>
        </authorList>
    </citation>
    <scope>NUCLEOTIDE SEQUENCE [LARGE SCALE GENOMIC DNA]</scope>
    <source>
        <strain evidence="10 11">BX17</strain>
    </source>
</reference>
<comment type="caution">
    <text evidence="10">The sequence shown here is derived from an EMBL/GenBank/DDBJ whole genome shotgun (WGS) entry which is preliminary data.</text>
</comment>
<dbReference type="PROSITE" id="PS00482">
    <property type="entry name" value="DIHYDROOROTASE_1"/>
    <property type="match status" value="1"/>
</dbReference>
<comment type="cofactor">
    <cofactor evidence="7">
        <name>Zn(2+)</name>
        <dbReference type="ChEBI" id="CHEBI:29105"/>
    </cofactor>
    <text evidence="7">Binds 2 Zn(2+) ions per subunit.</text>
</comment>
<dbReference type="Pfam" id="PF12890">
    <property type="entry name" value="DHOase"/>
    <property type="match status" value="1"/>
</dbReference>
<dbReference type="Gene3D" id="3.20.20.140">
    <property type="entry name" value="Metal-dependent hydrolases"/>
    <property type="match status" value="1"/>
</dbReference>
<dbReference type="CDD" id="cd01317">
    <property type="entry name" value="DHOase_IIa"/>
    <property type="match status" value="1"/>
</dbReference>
<feature type="binding site" evidence="7">
    <location>
        <begin position="64"/>
        <end position="66"/>
    </location>
    <ligand>
        <name>substrate</name>
    </ligand>
</feature>